<protein>
    <submittedName>
        <fullName evidence="3">Major MR/P fimbria protein</fullName>
    </submittedName>
</protein>
<sequence length="185" mass="19947">MMTKPKTRRCHLPLRYVGLLMSCLLLSHQAHSEVNMRFHGALVAEPCVIPPGEENVALDFGTVIDKYLYLNQRTTGKAFVINLTQCDLSLGNVVTFAFSGIENPHLTGMLALAAGSQASGVAIGMETPEGKFLPLNKSGKAYPLVPGSNAITVHAYLQGEPEAIANESIERGPFSAVATFNLEYQ</sequence>
<dbReference type="Pfam" id="PF00419">
    <property type="entry name" value="Fimbrial"/>
    <property type="match status" value="1"/>
</dbReference>
<dbReference type="EMBL" id="LR134492">
    <property type="protein sequence ID" value="VEI62065.1"/>
    <property type="molecule type" value="Genomic_DNA"/>
</dbReference>
<evidence type="ECO:0000313" key="3">
    <source>
        <dbReference type="EMBL" id="VEI62065.1"/>
    </source>
</evidence>
<dbReference type="InterPro" id="IPR050263">
    <property type="entry name" value="Bact_Fimbrial_Adh_Pro"/>
</dbReference>
<dbReference type="EMBL" id="CABEEZ010000163">
    <property type="protein sequence ID" value="VTR59859.1"/>
    <property type="molecule type" value="Genomic_DNA"/>
</dbReference>
<organism evidence="3 5">
    <name type="scientific">Serratia fonticola</name>
    <dbReference type="NCBI Taxonomy" id="47917"/>
    <lineage>
        <taxon>Bacteria</taxon>
        <taxon>Pseudomonadati</taxon>
        <taxon>Pseudomonadota</taxon>
        <taxon>Gammaproteobacteria</taxon>
        <taxon>Enterobacterales</taxon>
        <taxon>Yersiniaceae</taxon>
        <taxon>Serratia</taxon>
    </lineage>
</organism>
<reference evidence="3 5" key="1">
    <citation type="submission" date="2018-12" db="EMBL/GenBank/DDBJ databases">
        <authorList>
            <consortium name="Pathogen Informatics"/>
        </authorList>
    </citation>
    <scope>NUCLEOTIDE SEQUENCE [LARGE SCALE GENOMIC DNA]</scope>
    <source>
        <strain evidence="4">NCTC12965</strain>
        <strain evidence="3 5">NCTC13193</strain>
    </source>
</reference>
<evidence type="ECO:0000259" key="2">
    <source>
        <dbReference type="Pfam" id="PF00419"/>
    </source>
</evidence>
<proteinExistence type="predicted"/>
<evidence type="ECO:0000313" key="4">
    <source>
        <dbReference type="EMBL" id="VTR59859.1"/>
    </source>
</evidence>
<dbReference type="Gene3D" id="2.60.40.1090">
    <property type="entry name" value="Fimbrial-type adhesion domain"/>
    <property type="match status" value="1"/>
</dbReference>
<dbReference type="PANTHER" id="PTHR33420">
    <property type="entry name" value="FIMBRIAL SUBUNIT ELFA-RELATED"/>
    <property type="match status" value="1"/>
</dbReference>
<dbReference type="GO" id="GO:0009289">
    <property type="term" value="C:pilus"/>
    <property type="evidence" value="ECO:0007669"/>
    <property type="project" value="InterPro"/>
</dbReference>
<dbReference type="AlphaFoldDB" id="A0A448S2W4"/>
<accession>A0A448S2W4</accession>
<keyword evidence="1" id="KW-0732">Signal</keyword>
<name>A0A448S2W4_SERFO</name>
<gene>
    <name evidence="3" type="primary">mrpA_1</name>
    <name evidence="4" type="synonym">mrpA_5</name>
    <name evidence="4" type="ORF">NCTC12965_08289</name>
    <name evidence="3" type="ORF">NCTC13193_00174</name>
</gene>
<dbReference type="PANTHER" id="PTHR33420:SF9">
    <property type="entry name" value="MINOR FIMBRIAL SUBUNIT"/>
    <property type="match status" value="1"/>
</dbReference>
<dbReference type="GO" id="GO:0043709">
    <property type="term" value="P:cell adhesion involved in single-species biofilm formation"/>
    <property type="evidence" value="ECO:0007669"/>
    <property type="project" value="TreeGrafter"/>
</dbReference>
<dbReference type="Proteomes" id="UP000270487">
    <property type="component" value="Chromosome"/>
</dbReference>
<feature type="signal peptide" evidence="1">
    <location>
        <begin position="1"/>
        <end position="32"/>
    </location>
</feature>
<feature type="domain" description="Fimbrial-type adhesion" evidence="2">
    <location>
        <begin position="37"/>
        <end position="185"/>
    </location>
</feature>
<dbReference type="SUPFAM" id="SSF49401">
    <property type="entry name" value="Bacterial adhesins"/>
    <property type="match status" value="1"/>
</dbReference>
<evidence type="ECO:0000313" key="5">
    <source>
        <dbReference type="Proteomes" id="UP000270487"/>
    </source>
</evidence>
<dbReference type="InterPro" id="IPR036937">
    <property type="entry name" value="Adhesion_dom_fimbrial_sf"/>
</dbReference>
<feature type="chain" id="PRO_5044604016" evidence="1">
    <location>
        <begin position="33"/>
        <end position="185"/>
    </location>
</feature>
<dbReference type="InterPro" id="IPR008966">
    <property type="entry name" value="Adhesion_dom_sf"/>
</dbReference>
<dbReference type="InterPro" id="IPR000259">
    <property type="entry name" value="Adhesion_dom_fimbrial"/>
</dbReference>
<evidence type="ECO:0000256" key="1">
    <source>
        <dbReference type="SAM" id="SignalP"/>
    </source>
</evidence>